<dbReference type="EMBL" id="SMBT01000020">
    <property type="protein sequence ID" value="TCU81612.1"/>
    <property type="molecule type" value="Genomic_DNA"/>
</dbReference>
<dbReference type="RefSeq" id="WP_115228552.1">
    <property type="nucleotide sequence ID" value="NZ_CAWOLO010000020.1"/>
</dbReference>
<dbReference type="EMBL" id="UGHR01000003">
    <property type="protein sequence ID" value="STR44788.1"/>
    <property type="molecule type" value="Genomic_DNA"/>
</dbReference>
<evidence type="ECO:0000313" key="4">
    <source>
        <dbReference type="Proteomes" id="UP000295794"/>
    </source>
</evidence>
<organism evidence="1 3">
    <name type="scientific">Iodobacter fluviatilis</name>
    <dbReference type="NCBI Taxonomy" id="537"/>
    <lineage>
        <taxon>Bacteria</taxon>
        <taxon>Pseudomonadati</taxon>
        <taxon>Pseudomonadota</taxon>
        <taxon>Betaproteobacteria</taxon>
        <taxon>Neisseriales</taxon>
        <taxon>Chitinibacteraceae</taxon>
        <taxon>Iodobacter</taxon>
    </lineage>
</organism>
<reference evidence="1 3" key="1">
    <citation type="submission" date="2018-06" db="EMBL/GenBank/DDBJ databases">
        <authorList>
            <consortium name="Pathogen Informatics"/>
            <person name="Doyle S."/>
        </authorList>
    </citation>
    <scope>NUCLEOTIDE SEQUENCE [LARGE SCALE GENOMIC DNA]</scope>
    <source>
        <strain evidence="1 3">NCTC11159</strain>
    </source>
</reference>
<dbReference type="Proteomes" id="UP000255108">
    <property type="component" value="Unassembled WGS sequence"/>
</dbReference>
<protein>
    <submittedName>
        <fullName evidence="1">Uncharacterized protein</fullName>
    </submittedName>
</protein>
<name>A0A377SU21_9NEIS</name>
<gene>
    <name evidence="2" type="ORF">EV682_12012</name>
    <name evidence="1" type="ORF">NCTC11159_03333</name>
</gene>
<evidence type="ECO:0000313" key="3">
    <source>
        <dbReference type="Proteomes" id="UP000255108"/>
    </source>
</evidence>
<sequence>MRIYKAWYGPKGGHAFLFSTEPSLQLVFRQAAWITDLPGTVPTGLQWQPYFRTAIHDDYFVIIHTRSSRDTTRAGMVDSVAAFIPLTDLSLVPDLRELANNLRESHDSDDRKPFVPITQTATAPANVHSPLLLTMANSLISTKQRPVIHIGQEGFDDIMLNLLQVVPKQLRREIIFSLSFSPEDTGASFAIAVPNELASRYPQGQILSILSEPPSTAVAALLNMPDCSSLLNFGEMADFDIPSASSLILLEQAFQLWRGAITVSDEITLVRLLAAKSGDTEQASDVRKRALDRLTSMSGQWTPADVLSMRNLQLERFDSHEFTVAVETWVRNCAANIAKTEDDCRLFGHAVRSAAQQNWWNTQVHAGYMSAINANSSGIAALAWETIKKEPESIDAALAFFNIQNQLKALVSSVPVALPSLIADAIAQKSANIGAWQLCGVALAAAHTPSKALAAVLALAPYNGARRVAIESSLSRASSNECIVIAVREDIEEVTTLVANIVIANPERLRDLDWTSLVWFDILDQVIAGGGILAIEEADRLLGLQTIIQRGEGSVRVWGPLVRARLADLSHVMNRSDAWKLIPENLTTAILKLTAEGWLSGVLNGTASVVGLEEPLRSEATSGLKGNMVLLSIAQKSSAQFINIINELYPQSDNDCVALLNSMSHSHDYRLAPALAKSLGQLIQDRSWRSAAAHSANIVRLRDDFQPLCRECLNIMPLWDCITLSWKMGDSVQISPDDAWQMFEQTLAELYSQGPTHNEIWSRCGGKDEHLSSEGNGIAQWHRCIKHVRAGNGPDALNLLQTALRDFSENAVLKVLRDSHSLK</sequence>
<dbReference type="AlphaFoldDB" id="A0A377SU21"/>
<accession>A0A377SU21</accession>
<dbReference type="Pfam" id="PF20012">
    <property type="entry name" value="GAP1-N1"/>
    <property type="match status" value="1"/>
</dbReference>
<dbReference type="Proteomes" id="UP000295794">
    <property type="component" value="Unassembled WGS sequence"/>
</dbReference>
<reference evidence="2 4" key="2">
    <citation type="submission" date="2019-03" db="EMBL/GenBank/DDBJ databases">
        <title>Genomic Encyclopedia of Type Strains, Phase IV (KMG-IV): sequencing the most valuable type-strain genomes for metagenomic binning, comparative biology and taxonomic classification.</title>
        <authorList>
            <person name="Goeker M."/>
        </authorList>
    </citation>
    <scope>NUCLEOTIDE SEQUENCE [LARGE SCALE GENOMIC DNA]</scope>
    <source>
        <strain evidence="2 4">DSM 3764</strain>
    </source>
</reference>
<evidence type="ECO:0000313" key="2">
    <source>
        <dbReference type="EMBL" id="TCU81612.1"/>
    </source>
</evidence>
<keyword evidence="4" id="KW-1185">Reference proteome</keyword>
<evidence type="ECO:0000313" key="1">
    <source>
        <dbReference type="EMBL" id="STR44788.1"/>
    </source>
</evidence>
<proteinExistence type="predicted"/>